<dbReference type="GO" id="GO:0003746">
    <property type="term" value="F:translation elongation factor activity"/>
    <property type="evidence" value="ECO:0007669"/>
    <property type="project" value="UniProtKB-KW"/>
</dbReference>
<dbReference type="GO" id="GO:0005634">
    <property type="term" value="C:nucleus"/>
    <property type="evidence" value="ECO:0007669"/>
    <property type="project" value="UniProtKB-SubCell"/>
</dbReference>
<dbReference type="Gene3D" id="1.20.930.10">
    <property type="entry name" value="Conserved domain common to transcription factors TFIIS, elongin A, CRSP70"/>
    <property type="match status" value="1"/>
</dbReference>
<dbReference type="SUPFAM" id="SSF46942">
    <property type="entry name" value="Elongation factor TFIIS domain 2"/>
    <property type="match status" value="1"/>
</dbReference>
<dbReference type="Proteomes" id="UP000516437">
    <property type="component" value="Chromosome 3"/>
</dbReference>
<accession>A0A6A1VX89</accession>
<protein>
    <recommendedName>
        <fullName evidence="8">Transcription elongation factor</fullName>
    </recommendedName>
</protein>
<dbReference type="Gene3D" id="2.20.25.10">
    <property type="match status" value="1"/>
</dbReference>
<dbReference type="PANTHER" id="PTHR11477">
    <property type="entry name" value="TRANSCRIPTION FACTOR S-II ZINC FINGER DOMAIN-CONTAINING PROTEIN"/>
    <property type="match status" value="1"/>
</dbReference>
<dbReference type="PROSITE" id="PS51319">
    <property type="entry name" value="TFIIS_N"/>
    <property type="match status" value="1"/>
</dbReference>
<dbReference type="InterPro" id="IPR017923">
    <property type="entry name" value="TFIIS_N"/>
</dbReference>
<dbReference type="OrthoDB" id="44867at2759"/>
<dbReference type="InterPro" id="IPR035441">
    <property type="entry name" value="TFIIS/LEDGF_dom_sf"/>
</dbReference>
<dbReference type="Pfam" id="PF08711">
    <property type="entry name" value="Med26"/>
    <property type="match status" value="1"/>
</dbReference>
<dbReference type="PIRSF" id="PIRSF006704">
    <property type="entry name" value="TF_IIS"/>
    <property type="match status" value="1"/>
</dbReference>
<organism evidence="12 13">
    <name type="scientific">Morella rubra</name>
    <name type="common">Chinese bayberry</name>
    <dbReference type="NCBI Taxonomy" id="262757"/>
    <lineage>
        <taxon>Eukaryota</taxon>
        <taxon>Viridiplantae</taxon>
        <taxon>Streptophyta</taxon>
        <taxon>Embryophyta</taxon>
        <taxon>Tracheophyta</taxon>
        <taxon>Spermatophyta</taxon>
        <taxon>Magnoliopsida</taxon>
        <taxon>eudicotyledons</taxon>
        <taxon>Gunneridae</taxon>
        <taxon>Pentapetalae</taxon>
        <taxon>rosids</taxon>
        <taxon>fabids</taxon>
        <taxon>Fagales</taxon>
        <taxon>Myricaceae</taxon>
        <taxon>Morella</taxon>
    </lineage>
</organism>
<comment type="subcellular location">
    <subcellularLocation>
        <location evidence="1 7 8">Nucleus</location>
    </subcellularLocation>
</comment>
<evidence type="ECO:0000256" key="2">
    <source>
        <dbReference type="ARBA" id="ARBA00022723"/>
    </source>
</evidence>
<gene>
    <name evidence="12" type="ORF">CJ030_MR3G002719</name>
</gene>
<keyword evidence="2 8" id="KW-0479">Metal-binding</keyword>
<keyword evidence="8" id="KW-0805">Transcription regulation</keyword>
<dbReference type="GO" id="GO:0003677">
    <property type="term" value="F:DNA binding"/>
    <property type="evidence" value="ECO:0007669"/>
    <property type="project" value="UniProtKB-KW"/>
</dbReference>
<evidence type="ECO:0000259" key="11">
    <source>
        <dbReference type="PROSITE" id="PS51321"/>
    </source>
</evidence>
<evidence type="ECO:0000256" key="1">
    <source>
        <dbReference type="ARBA" id="ARBA00004123"/>
    </source>
</evidence>
<comment type="caution">
    <text evidence="12">The sequence shown here is derived from an EMBL/GenBank/DDBJ whole genome shotgun (WGS) entry which is preliminary data.</text>
</comment>
<keyword evidence="3 6" id="KW-0863">Zinc-finger</keyword>
<dbReference type="SMART" id="SM00440">
    <property type="entry name" value="ZnF_C2C2"/>
    <property type="match status" value="1"/>
</dbReference>
<dbReference type="EMBL" id="RXIC02000021">
    <property type="protein sequence ID" value="KAB1217572.1"/>
    <property type="molecule type" value="Genomic_DNA"/>
</dbReference>
<evidence type="ECO:0000256" key="6">
    <source>
        <dbReference type="PROSITE-ProRule" id="PRU00472"/>
    </source>
</evidence>
<dbReference type="SUPFAM" id="SSF57783">
    <property type="entry name" value="Zinc beta-ribbon"/>
    <property type="match status" value="1"/>
</dbReference>
<dbReference type="GO" id="GO:0006368">
    <property type="term" value="P:transcription elongation by RNA polymerase II"/>
    <property type="evidence" value="ECO:0007669"/>
    <property type="project" value="InterPro"/>
</dbReference>
<dbReference type="NCBIfam" id="TIGR01385">
    <property type="entry name" value="TFSII"/>
    <property type="match status" value="1"/>
</dbReference>
<dbReference type="InterPro" id="IPR006289">
    <property type="entry name" value="TFSII"/>
</dbReference>
<reference evidence="12 13" key="1">
    <citation type="journal article" date="2019" name="Plant Biotechnol. J.">
        <title>The red bayberry genome and genetic basis of sex determination.</title>
        <authorList>
            <person name="Jia H.M."/>
            <person name="Jia H.J."/>
            <person name="Cai Q.L."/>
            <person name="Wang Y."/>
            <person name="Zhao H.B."/>
            <person name="Yang W.F."/>
            <person name="Wang G.Y."/>
            <person name="Li Y.H."/>
            <person name="Zhan D.L."/>
            <person name="Shen Y.T."/>
            <person name="Niu Q.F."/>
            <person name="Chang L."/>
            <person name="Qiu J."/>
            <person name="Zhao L."/>
            <person name="Xie H.B."/>
            <person name="Fu W.Y."/>
            <person name="Jin J."/>
            <person name="Li X.W."/>
            <person name="Jiao Y."/>
            <person name="Zhou C.C."/>
            <person name="Tu T."/>
            <person name="Chai C.Y."/>
            <person name="Gao J.L."/>
            <person name="Fan L.J."/>
            <person name="van de Weg E."/>
            <person name="Wang J.Y."/>
            <person name="Gao Z.S."/>
        </authorList>
    </citation>
    <scope>NUCLEOTIDE SEQUENCE [LARGE SCALE GENOMIC DNA]</scope>
    <source>
        <tissue evidence="12">Leaves</tissue>
    </source>
</reference>
<dbReference type="SMART" id="SM00509">
    <property type="entry name" value="TFS2N"/>
    <property type="match status" value="1"/>
</dbReference>
<keyword evidence="12" id="KW-0648">Protein biosynthesis</keyword>
<dbReference type="CDD" id="cd00183">
    <property type="entry name" value="TFIIS_I"/>
    <property type="match status" value="1"/>
</dbReference>
<dbReference type="SMART" id="SM00510">
    <property type="entry name" value="TFS2M"/>
    <property type="match status" value="1"/>
</dbReference>
<dbReference type="InterPro" id="IPR003617">
    <property type="entry name" value="TFIIS/CRSP70_N_sub"/>
</dbReference>
<dbReference type="InterPro" id="IPR036575">
    <property type="entry name" value="TFIIS_cen_dom_sf"/>
</dbReference>
<feature type="domain" description="TFIIS central" evidence="11">
    <location>
        <begin position="214"/>
        <end position="337"/>
    </location>
</feature>
<dbReference type="PANTHER" id="PTHR11477:SF0">
    <property type="entry name" value="IP08861P-RELATED"/>
    <property type="match status" value="1"/>
</dbReference>
<dbReference type="InterPro" id="IPR001222">
    <property type="entry name" value="Znf_TFIIS"/>
</dbReference>
<dbReference type="PROSITE" id="PS51321">
    <property type="entry name" value="TFIIS_CENTRAL"/>
    <property type="match status" value="1"/>
</dbReference>
<dbReference type="SUPFAM" id="SSF47676">
    <property type="entry name" value="Conserved domain common to transcription factors TFIIS, elongin A, CRSP70"/>
    <property type="match status" value="1"/>
</dbReference>
<dbReference type="Pfam" id="PF01096">
    <property type="entry name" value="Zn_ribbon_TFIIS"/>
    <property type="match status" value="1"/>
</dbReference>
<dbReference type="InterPro" id="IPR035100">
    <property type="entry name" value="TF_IIS-typ"/>
</dbReference>
<dbReference type="PROSITE" id="PS51133">
    <property type="entry name" value="ZF_TFIIS_2"/>
    <property type="match status" value="1"/>
</dbReference>
<dbReference type="Pfam" id="PF07500">
    <property type="entry name" value="TFIIS_M"/>
    <property type="match status" value="1"/>
</dbReference>
<dbReference type="CDD" id="cd13749">
    <property type="entry name" value="Zn-ribbon_TFIIS"/>
    <property type="match status" value="1"/>
</dbReference>
<name>A0A6A1VX89_9ROSI</name>
<feature type="domain" description="TFIIS-type" evidence="9">
    <location>
        <begin position="340"/>
        <end position="380"/>
    </location>
</feature>
<evidence type="ECO:0000259" key="9">
    <source>
        <dbReference type="PROSITE" id="PS51133"/>
    </source>
</evidence>
<proteinExistence type="inferred from homology"/>
<dbReference type="GO" id="GO:0008270">
    <property type="term" value="F:zinc ion binding"/>
    <property type="evidence" value="ECO:0007669"/>
    <property type="project" value="UniProtKB-UniRule"/>
</dbReference>
<keyword evidence="8" id="KW-0804">Transcription</keyword>
<dbReference type="InterPro" id="IPR003618">
    <property type="entry name" value="TFIIS_cen_dom"/>
</dbReference>
<evidence type="ECO:0000256" key="3">
    <source>
        <dbReference type="ARBA" id="ARBA00022771"/>
    </source>
</evidence>
<keyword evidence="4 8" id="KW-0862">Zinc</keyword>
<comment type="similarity">
    <text evidence="8">Belongs to the TFS-II family.</text>
</comment>
<evidence type="ECO:0000313" key="12">
    <source>
        <dbReference type="EMBL" id="KAB1217572.1"/>
    </source>
</evidence>
<dbReference type="FunFam" id="2.20.25.10:FF:000001">
    <property type="entry name" value="Probable Transcription elongation factor S-II"/>
    <property type="match status" value="1"/>
</dbReference>
<evidence type="ECO:0000256" key="4">
    <source>
        <dbReference type="ARBA" id="ARBA00022833"/>
    </source>
</evidence>
<evidence type="ECO:0000259" key="10">
    <source>
        <dbReference type="PROSITE" id="PS51319"/>
    </source>
</evidence>
<keyword evidence="12" id="KW-0251">Elongation factor</keyword>
<evidence type="ECO:0000313" key="13">
    <source>
        <dbReference type="Proteomes" id="UP000516437"/>
    </source>
</evidence>
<sequence>MERELVELFEAAKKAADAAASADGASEESRCLDALHQLKNFPVTYQVLVSSQVGKRLRHLTKHPRKKIQSFASDLMEMWKDIVIKETNKNRKNESLDDKDSVKVETVDAETAKAQKVMKASSVKVEKAESIKVEKIERNGMPSSEKVLRSDAVKAGRKVQSVDVGKVEKTDSPKNVEVEKITKEEKQASAVKKPSIGPGAPPKLTAMIKSNDATRDKVRELLRDALSKVSGEADGDIRDEVNACDPIRVAVSVESVLFEKWGSSLGAQKAKYRSVMFNLKDANNPDFRRRLLLGQVKPEWLVDMSTADMASDKRRHENQKIEEKALFDCERGAPPKETTDQFRCGRCGQRKCTYYQMQTRSADEPMTTYVTCVNCNNHWKFC</sequence>
<evidence type="ECO:0000256" key="5">
    <source>
        <dbReference type="ARBA" id="ARBA00023242"/>
    </source>
</evidence>
<comment type="function">
    <text evidence="8">Necessary for efficient RNA polymerase II transcription elongation past template-encoded arresting sites.</text>
</comment>
<dbReference type="PROSITE" id="PS00466">
    <property type="entry name" value="ZF_TFIIS_1"/>
    <property type="match status" value="1"/>
</dbReference>
<dbReference type="AlphaFoldDB" id="A0A6A1VX89"/>
<keyword evidence="13" id="KW-1185">Reference proteome</keyword>
<feature type="domain" description="TFIIS N-terminal" evidence="10">
    <location>
        <begin position="7"/>
        <end position="86"/>
    </location>
</feature>
<evidence type="ECO:0000256" key="7">
    <source>
        <dbReference type="PROSITE-ProRule" id="PRU00649"/>
    </source>
</evidence>
<keyword evidence="5 7" id="KW-0539">Nucleus</keyword>
<dbReference type="Gene3D" id="1.10.472.30">
    <property type="entry name" value="Transcription elongation factor S-II, central domain"/>
    <property type="match status" value="1"/>
</dbReference>
<keyword evidence="8" id="KW-0238">DNA-binding</keyword>
<evidence type="ECO:0000256" key="8">
    <source>
        <dbReference type="RuleBase" id="RU368078"/>
    </source>
</evidence>